<reference evidence="3 4" key="1">
    <citation type="journal article" date="2020" name="G3 (Bethesda)">
        <title>Improved Reference Genome for Cyclotella cryptica CCMP332, a Model for Cell Wall Morphogenesis, Salinity Adaptation, and Lipid Production in Diatoms (Bacillariophyta).</title>
        <authorList>
            <person name="Roberts W.R."/>
            <person name="Downey K.M."/>
            <person name="Ruck E.C."/>
            <person name="Traller J.C."/>
            <person name="Alverson A.J."/>
        </authorList>
    </citation>
    <scope>NUCLEOTIDE SEQUENCE [LARGE SCALE GENOMIC DNA]</scope>
    <source>
        <strain evidence="3 4">CCMP332</strain>
    </source>
</reference>
<evidence type="ECO:0000313" key="4">
    <source>
        <dbReference type="Proteomes" id="UP001516023"/>
    </source>
</evidence>
<name>A0ABD3QVH4_9STRA</name>
<keyword evidence="4" id="KW-1185">Reference proteome</keyword>
<evidence type="ECO:0000256" key="1">
    <source>
        <dbReference type="SAM" id="MobiDB-lite"/>
    </source>
</evidence>
<feature type="region of interest" description="Disordered" evidence="1">
    <location>
        <begin position="1"/>
        <end position="42"/>
    </location>
</feature>
<sequence>MSNNQIDNEPDDSSRQPEDANDANEIIHQVDVDDGREDDEEGEAAITSYMMEGYTPLNFNMNAFTMADGSDDEDSDHGRERQEGDRDEELFSNGYYHLGAPNRRINGVKSHAGEFASSFQEETDGRMVNEAHHSDSDNEDFVPSDFHSLADRVLRGLDDEHRVTLQRSDQEANAISTLVASAPDTIRADDQQSINFIADFPSENKEDDDAPIFEANFPTTQISAEAKSSVGKPSTSRRIPAAKMNPTNNDKIEAKKKTMDINAIKKAMQSIRVKSPQFASTLDAGSSSSSTAVLAYKAATRVSYNALIHSTCLAIQERQNALEQSQQKFLSHPIIPTGPLAAFRRSTPKAYAASHNLSRSATLAEAFVRLWPLICFRRRISAMKERGWSTDQHEEHPQEEATSTRTLTIHIIGADGVECSSDDTVRNSVGPFVRWLDAALHSGALSDSLSGNHSSHAVEGSKLLIEFSGPNMPENMVGKEIDLLPRTHSDYLSKGLDSATCVFYRREYHETASSTIGSTMADFTVAFNAGIWGYDSWKPTLAYMMRKSVEPLQPSMQAQHEIVKGTLFVVTAYTYEECEDDADVIAGLAQDVAQENDSAVVTSNNQPTSALDERSGRIAHQLWAPENNFFSSRMERKTASALPGRRYFENGAWQAWLFGS</sequence>
<dbReference type="Proteomes" id="UP001516023">
    <property type="component" value="Unassembled WGS sequence"/>
</dbReference>
<dbReference type="EMBL" id="JABMIG020000008">
    <property type="protein sequence ID" value="KAL3804357.1"/>
    <property type="molecule type" value="Genomic_DNA"/>
</dbReference>
<protein>
    <recommendedName>
        <fullName evidence="2">Mitochondrial splicing suppressor 51-like C-terminal domain-containing protein</fullName>
    </recommendedName>
</protein>
<evidence type="ECO:0000259" key="2">
    <source>
        <dbReference type="Pfam" id="PF20179"/>
    </source>
</evidence>
<accession>A0ABD3QVH4</accession>
<gene>
    <name evidence="3" type="ORF">HJC23_011285</name>
</gene>
<proteinExistence type="predicted"/>
<feature type="region of interest" description="Disordered" evidence="1">
    <location>
        <begin position="62"/>
        <end position="89"/>
    </location>
</feature>
<comment type="caution">
    <text evidence="3">The sequence shown here is derived from an EMBL/GenBank/DDBJ whole genome shotgun (WGS) entry which is preliminary data.</text>
</comment>
<feature type="domain" description="Mitochondrial splicing suppressor 51-like C-terminal" evidence="2">
    <location>
        <begin position="397"/>
        <end position="636"/>
    </location>
</feature>
<organism evidence="3 4">
    <name type="scientific">Cyclotella cryptica</name>
    <dbReference type="NCBI Taxonomy" id="29204"/>
    <lineage>
        <taxon>Eukaryota</taxon>
        <taxon>Sar</taxon>
        <taxon>Stramenopiles</taxon>
        <taxon>Ochrophyta</taxon>
        <taxon>Bacillariophyta</taxon>
        <taxon>Coscinodiscophyceae</taxon>
        <taxon>Thalassiosirophycidae</taxon>
        <taxon>Stephanodiscales</taxon>
        <taxon>Stephanodiscaceae</taxon>
        <taxon>Cyclotella</taxon>
    </lineage>
</organism>
<dbReference type="Pfam" id="PF20179">
    <property type="entry name" value="MSS51_C"/>
    <property type="match status" value="1"/>
</dbReference>
<feature type="region of interest" description="Disordered" evidence="1">
    <location>
        <begin position="224"/>
        <end position="248"/>
    </location>
</feature>
<evidence type="ECO:0000313" key="3">
    <source>
        <dbReference type="EMBL" id="KAL3804357.1"/>
    </source>
</evidence>
<dbReference type="InterPro" id="IPR046824">
    <property type="entry name" value="Mss51-like_C"/>
</dbReference>
<dbReference type="PANTHER" id="PTHR28069">
    <property type="entry name" value="GH20023P"/>
    <property type="match status" value="1"/>
</dbReference>
<dbReference type="AlphaFoldDB" id="A0ABD3QVH4"/>